<feature type="compositionally biased region" description="Polar residues" evidence="1">
    <location>
        <begin position="42"/>
        <end position="55"/>
    </location>
</feature>
<name>A0A6G0Z7F1_APHCR</name>
<keyword evidence="3" id="KW-1185">Reference proteome</keyword>
<dbReference type="EMBL" id="VUJU01001189">
    <property type="protein sequence ID" value="KAF0766458.1"/>
    <property type="molecule type" value="Genomic_DNA"/>
</dbReference>
<accession>A0A6G0Z7F1</accession>
<feature type="compositionally biased region" description="Low complexity" evidence="1">
    <location>
        <begin position="89"/>
        <end position="136"/>
    </location>
</feature>
<comment type="caution">
    <text evidence="2">The sequence shown here is derived from an EMBL/GenBank/DDBJ whole genome shotgun (WGS) entry which is preliminary data.</text>
</comment>
<organism evidence="2 3">
    <name type="scientific">Aphis craccivora</name>
    <name type="common">Cowpea aphid</name>
    <dbReference type="NCBI Taxonomy" id="307492"/>
    <lineage>
        <taxon>Eukaryota</taxon>
        <taxon>Metazoa</taxon>
        <taxon>Ecdysozoa</taxon>
        <taxon>Arthropoda</taxon>
        <taxon>Hexapoda</taxon>
        <taxon>Insecta</taxon>
        <taxon>Pterygota</taxon>
        <taxon>Neoptera</taxon>
        <taxon>Paraneoptera</taxon>
        <taxon>Hemiptera</taxon>
        <taxon>Sternorrhyncha</taxon>
        <taxon>Aphidomorpha</taxon>
        <taxon>Aphidoidea</taxon>
        <taxon>Aphididae</taxon>
        <taxon>Aphidini</taxon>
        <taxon>Aphis</taxon>
        <taxon>Aphis</taxon>
    </lineage>
</organism>
<dbReference type="AlphaFoldDB" id="A0A6G0Z7F1"/>
<sequence length="204" mass="22187">MATCACFAGVTLPGTCVRTPRPRPSRKATTSAWVPSQRPHSHSQVRPAQPYTTDLSRPITRRHHRTRPPEQPAGPHRNRTMSAVGWPFGGDISRGSSFDGGSSSSGSSDDGRRSSSSSSGDDDSGNCGSDSVSSSSSDEEAYGDGPVVKWLKMFRTTIHQVAAGDKRRWPRQPVKTILRPLTTYRYVVGMSGLQYKVAVYPKYS</sequence>
<proteinExistence type="predicted"/>
<evidence type="ECO:0000256" key="1">
    <source>
        <dbReference type="SAM" id="MobiDB-lite"/>
    </source>
</evidence>
<evidence type="ECO:0000313" key="3">
    <source>
        <dbReference type="Proteomes" id="UP000478052"/>
    </source>
</evidence>
<feature type="region of interest" description="Disordered" evidence="1">
    <location>
        <begin position="13"/>
        <end position="142"/>
    </location>
</feature>
<reference evidence="2 3" key="1">
    <citation type="submission" date="2019-08" db="EMBL/GenBank/DDBJ databases">
        <title>Whole genome of Aphis craccivora.</title>
        <authorList>
            <person name="Voronova N.V."/>
            <person name="Shulinski R.S."/>
            <person name="Bandarenka Y.V."/>
            <person name="Zhorov D.G."/>
            <person name="Warner D."/>
        </authorList>
    </citation>
    <scope>NUCLEOTIDE SEQUENCE [LARGE SCALE GENOMIC DNA]</scope>
    <source>
        <strain evidence="2">180601</strain>
        <tissue evidence="2">Whole Body</tissue>
    </source>
</reference>
<dbReference type="OrthoDB" id="6608967at2759"/>
<dbReference type="Proteomes" id="UP000478052">
    <property type="component" value="Unassembled WGS sequence"/>
</dbReference>
<evidence type="ECO:0000313" key="2">
    <source>
        <dbReference type="EMBL" id="KAF0766458.1"/>
    </source>
</evidence>
<protein>
    <submittedName>
        <fullName evidence="2">Dermokine-like</fullName>
    </submittedName>
</protein>
<gene>
    <name evidence="2" type="ORF">FWK35_00015993</name>
</gene>